<sequence length="70" mass="7725">KTLLKLKFLYGTIFVALFLTVMLATHIEGLISCTTCFSTTPNMDKICSNCCRNKGGGTCKGSYCVCRIQY</sequence>
<evidence type="ECO:0000313" key="6">
    <source>
        <dbReference type="EMBL" id="ACJ23134.1"/>
    </source>
</evidence>
<dbReference type="PROSITE" id="PS51200">
    <property type="entry name" value="SHORT_SCORPION_CHLORIDE"/>
    <property type="match status" value="1"/>
</dbReference>
<dbReference type="AlphaFoldDB" id="B8XH25"/>
<protein>
    <submittedName>
        <fullName evidence="6">Putative chloride channel toxin Tx357</fullName>
    </submittedName>
</protein>
<proteinExistence type="evidence at transcript level"/>
<evidence type="ECO:0000256" key="3">
    <source>
        <dbReference type="ARBA" id="ARBA00022656"/>
    </source>
</evidence>
<dbReference type="EMBL" id="FJ360814">
    <property type="protein sequence ID" value="ACJ23134.1"/>
    <property type="molecule type" value="mRNA"/>
</dbReference>
<keyword evidence="2" id="KW-0964">Secreted</keyword>
<name>B8XH25_BUTIS</name>
<evidence type="ECO:0000256" key="5">
    <source>
        <dbReference type="ARBA" id="ARBA00023157"/>
    </source>
</evidence>
<dbReference type="SUPFAM" id="SSF57095">
    <property type="entry name" value="Scorpion toxin-like"/>
    <property type="match status" value="1"/>
</dbReference>
<dbReference type="GO" id="GO:0005576">
    <property type="term" value="C:extracellular region"/>
    <property type="evidence" value="ECO:0007669"/>
    <property type="project" value="UniProtKB-SubCell"/>
</dbReference>
<dbReference type="GO" id="GO:0099106">
    <property type="term" value="F:ion channel regulator activity"/>
    <property type="evidence" value="ECO:0007669"/>
    <property type="project" value="UniProtKB-KW"/>
</dbReference>
<comment type="subcellular location">
    <subcellularLocation>
        <location evidence="1">Secreted</location>
    </subcellularLocation>
</comment>
<dbReference type="InterPro" id="IPR007958">
    <property type="entry name" value="Scorpion_toxinS_Cl_inh"/>
</dbReference>
<keyword evidence="5" id="KW-1015">Disulfide bond</keyword>
<dbReference type="GO" id="GO:0090729">
    <property type="term" value="F:toxin activity"/>
    <property type="evidence" value="ECO:0007669"/>
    <property type="project" value="UniProtKB-KW"/>
</dbReference>
<dbReference type="InterPro" id="IPR036574">
    <property type="entry name" value="Scorpion_toxin-like_sf"/>
</dbReference>
<accession>B8XH25</accession>
<reference evidence="6" key="1">
    <citation type="submission" date="2008-10" db="EMBL/GenBank/DDBJ databases">
        <title>Buthus occitanus israelis scorpion toxin.</title>
        <authorList>
            <person name="Zilberberg N."/>
            <person name="Kozminsky-Atias A."/>
        </authorList>
    </citation>
    <scope>NUCLEOTIDE SEQUENCE</scope>
</reference>
<evidence type="ECO:0000256" key="4">
    <source>
        <dbReference type="ARBA" id="ARBA00022872"/>
    </source>
</evidence>
<evidence type="ECO:0000256" key="2">
    <source>
        <dbReference type="ARBA" id="ARBA00022525"/>
    </source>
</evidence>
<evidence type="ECO:0000256" key="1">
    <source>
        <dbReference type="ARBA" id="ARBA00004613"/>
    </source>
</evidence>
<dbReference type="Pfam" id="PF05294">
    <property type="entry name" value="Toxin_5"/>
    <property type="match status" value="1"/>
</dbReference>
<feature type="non-terminal residue" evidence="6">
    <location>
        <position position="1"/>
    </location>
</feature>
<dbReference type="TCDB" id="8.B.7.1.5">
    <property type="family name" value="the cl(-) channel peptide inhibitor (gatx1) family"/>
</dbReference>
<organism evidence="6">
    <name type="scientific">Buthus israelis</name>
    <name type="common">Israeli scorpion</name>
    <name type="synonym">Buthus occitanus israelis</name>
    <dbReference type="NCBI Taxonomy" id="2899555"/>
    <lineage>
        <taxon>Eukaryota</taxon>
        <taxon>Metazoa</taxon>
        <taxon>Ecdysozoa</taxon>
        <taxon>Arthropoda</taxon>
        <taxon>Chelicerata</taxon>
        <taxon>Arachnida</taxon>
        <taxon>Scorpiones</taxon>
        <taxon>Buthida</taxon>
        <taxon>Buthoidea</taxon>
        <taxon>Buthidae</taxon>
        <taxon>Buthus</taxon>
    </lineage>
</organism>
<keyword evidence="4" id="KW-0872">Ion channel impairing toxin</keyword>
<keyword evidence="3" id="KW-0800">Toxin</keyword>